<evidence type="ECO:0000313" key="2">
    <source>
        <dbReference type="EMBL" id="KOO34404.1"/>
    </source>
</evidence>
<feature type="region of interest" description="Disordered" evidence="1">
    <location>
        <begin position="310"/>
        <end position="475"/>
    </location>
</feature>
<feature type="compositionally biased region" description="Basic and acidic residues" evidence="1">
    <location>
        <begin position="328"/>
        <end position="383"/>
    </location>
</feature>
<proteinExistence type="predicted"/>
<evidence type="ECO:0000313" key="3">
    <source>
        <dbReference type="Proteomes" id="UP000037460"/>
    </source>
</evidence>
<comment type="caution">
    <text evidence="2">The sequence shown here is derived from an EMBL/GenBank/DDBJ whole genome shotgun (WGS) entry which is preliminary data.</text>
</comment>
<sequence>MSFAPAQHKKKDRFSSFGGIGHDIERKIAPPAPVKAADADVPVARGKSPARPARSSPAPRARPAPVQTEQKQQPDVPTSTTGSGLDVTTPKPRAASAPRQRPVGAALKSPKGALASPKAGGSPESSNPLGGGGPSSAGREKPSSAFAPTSKGRFDSGPGSMYSSAAKATPAPTFNPNDYDSFGGKNASKPSPGFAPTTKGRFDAGPGSMYATATPQPKKTKPKPAEAEAADALVAKEAAETTAAEAMRKAEWITKRAEQRVAEAETKLAAAEEALAHSREEHEMTREQLDELREMLDAKDAEIDELRKELKHLPKKHSPKANKTLQAVDRRPVRLRGQLDQEAESKSAALEARKAKREEHWKKVEEERLAKEERILKEQESLRLAKAPHSVRGGRESARTSGDHSERRSSRGPADATEALKAMALLGGKKPAAPKGPPAATEEQTEQTVPLSTRDALKPKAKPKAAALDAEVASPERSSLDVMLVDVMLGEPTSDKPSVADEEPERATPQAMQLLLGATDAIAAPAAFNAKAYAQQATAADAKGATKGAALRDDGLFSKASWKPSDLKAKSLDSSLHEGEEDGLSAAEQAIRAIEAQRSGMSAPTPAKGPSFGGLTSSLGSLKLSESFGAMPADAFLERLSRAEGMPSSPLLVKSGGAHKSLSRAMPMSVMPMVLS</sequence>
<dbReference type="AlphaFoldDB" id="A0A0M0K6G8"/>
<organism evidence="2 3">
    <name type="scientific">Chrysochromulina tobinii</name>
    <dbReference type="NCBI Taxonomy" id="1460289"/>
    <lineage>
        <taxon>Eukaryota</taxon>
        <taxon>Haptista</taxon>
        <taxon>Haptophyta</taxon>
        <taxon>Prymnesiophyceae</taxon>
        <taxon>Prymnesiales</taxon>
        <taxon>Chrysochromulinaceae</taxon>
        <taxon>Chrysochromulina</taxon>
    </lineage>
</organism>
<reference evidence="3" key="1">
    <citation type="journal article" date="2015" name="PLoS Genet.">
        <title>Genome Sequence and Transcriptome Analyses of Chrysochromulina tobin: Metabolic Tools for Enhanced Algal Fitness in the Prominent Order Prymnesiales (Haptophyceae).</title>
        <authorList>
            <person name="Hovde B.T."/>
            <person name="Deodato C.R."/>
            <person name="Hunsperger H.M."/>
            <person name="Ryken S.A."/>
            <person name="Yost W."/>
            <person name="Jha R.K."/>
            <person name="Patterson J."/>
            <person name="Monnat R.J. Jr."/>
            <person name="Barlow S.B."/>
            <person name="Starkenburg S.R."/>
            <person name="Cattolico R.A."/>
        </authorList>
    </citation>
    <scope>NUCLEOTIDE SEQUENCE</scope>
    <source>
        <strain evidence="3">CCMP291</strain>
    </source>
</reference>
<feature type="compositionally biased region" description="Basic and acidic residues" evidence="1">
    <location>
        <begin position="393"/>
        <end position="409"/>
    </location>
</feature>
<gene>
    <name evidence="2" type="ORF">Ctob_015253</name>
</gene>
<keyword evidence="3" id="KW-1185">Reference proteome</keyword>
<feature type="compositionally biased region" description="Low complexity" evidence="1">
    <location>
        <begin position="34"/>
        <end position="65"/>
    </location>
</feature>
<dbReference type="Proteomes" id="UP000037460">
    <property type="component" value="Unassembled WGS sequence"/>
</dbReference>
<protein>
    <submittedName>
        <fullName evidence="2">Uncharacterized protein</fullName>
    </submittedName>
</protein>
<feature type="region of interest" description="Disordered" evidence="1">
    <location>
        <begin position="1"/>
        <end position="230"/>
    </location>
</feature>
<dbReference type="Gene3D" id="1.20.5.1700">
    <property type="match status" value="1"/>
</dbReference>
<accession>A0A0M0K6G8</accession>
<feature type="compositionally biased region" description="Polar residues" evidence="1">
    <location>
        <begin position="67"/>
        <end position="83"/>
    </location>
</feature>
<dbReference type="EMBL" id="JWZX01001234">
    <property type="protein sequence ID" value="KOO34404.1"/>
    <property type="molecule type" value="Genomic_DNA"/>
</dbReference>
<name>A0A0M0K6G8_9EUKA</name>
<evidence type="ECO:0000256" key="1">
    <source>
        <dbReference type="SAM" id="MobiDB-lite"/>
    </source>
</evidence>